<feature type="compositionally biased region" description="Basic and acidic residues" evidence="2">
    <location>
        <begin position="1"/>
        <end position="16"/>
    </location>
</feature>
<dbReference type="Proteomes" id="UP000308730">
    <property type="component" value="Unassembled WGS sequence"/>
</dbReference>
<dbReference type="SMART" id="SM00981">
    <property type="entry name" value="THUMP"/>
    <property type="match status" value="1"/>
</dbReference>
<dbReference type="AlphaFoldDB" id="A0A4S4MP90"/>
<dbReference type="Gene3D" id="3.30.2300.10">
    <property type="entry name" value="THUMP superfamily"/>
    <property type="match status" value="1"/>
</dbReference>
<feature type="region of interest" description="Disordered" evidence="2">
    <location>
        <begin position="1"/>
        <end position="35"/>
    </location>
</feature>
<gene>
    <name evidence="4" type="ORF">EUX98_g6323</name>
</gene>
<dbReference type="PROSITE" id="PS51165">
    <property type="entry name" value="THUMP"/>
    <property type="match status" value="1"/>
</dbReference>
<feature type="domain" description="THUMP" evidence="3">
    <location>
        <begin position="145"/>
        <end position="252"/>
    </location>
</feature>
<dbReference type="EMBL" id="SGPM01000219">
    <property type="protein sequence ID" value="THH27864.1"/>
    <property type="molecule type" value="Genomic_DNA"/>
</dbReference>
<organism evidence="4 5">
    <name type="scientific">Antrodiella citrinella</name>
    <dbReference type="NCBI Taxonomy" id="2447956"/>
    <lineage>
        <taxon>Eukaryota</taxon>
        <taxon>Fungi</taxon>
        <taxon>Dikarya</taxon>
        <taxon>Basidiomycota</taxon>
        <taxon>Agaricomycotina</taxon>
        <taxon>Agaricomycetes</taxon>
        <taxon>Polyporales</taxon>
        <taxon>Steccherinaceae</taxon>
        <taxon>Antrodiella</taxon>
    </lineage>
</organism>
<dbReference type="FunFam" id="3.30.2300.10:FF:000001">
    <property type="entry name" value="THUMP domain-containing protein 1"/>
    <property type="match status" value="1"/>
</dbReference>
<comment type="caution">
    <text evidence="4">The sequence shown here is derived from an EMBL/GenBank/DDBJ whole genome shotgun (WGS) entry which is preliminary data.</text>
</comment>
<feature type="region of interest" description="Disordered" evidence="2">
    <location>
        <begin position="68"/>
        <end position="91"/>
    </location>
</feature>
<dbReference type="PANTHER" id="PTHR13452:SF10">
    <property type="entry name" value="THUMP DOMAIN-CONTAINING PROTEIN 1"/>
    <property type="match status" value="1"/>
</dbReference>
<dbReference type="InterPro" id="IPR040183">
    <property type="entry name" value="THUMPD1-like"/>
</dbReference>
<evidence type="ECO:0000256" key="1">
    <source>
        <dbReference type="PROSITE-ProRule" id="PRU00529"/>
    </source>
</evidence>
<keyword evidence="5" id="KW-1185">Reference proteome</keyword>
<dbReference type="OrthoDB" id="367221at2759"/>
<dbReference type="SUPFAM" id="SSF143437">
    <property type="entry name" value="THUMP domain-like"/>
    <property type="match status" value="1"/>
</dbReference>
<sequence>MSEHKSGEKRKSEGKDRSRKRYRPDGTPVWGQRSLEGPGIWATCVRNKERSTVGELYDLFESLSKDLWPEPSNADTLNDDAEGSDGEADDGETIEAQIAKEVASMKRPRKEQRFANSDTNTPCVVFISCKPPVNPVQLVVKHVENVMETGVTRTRFTQRLTPVAASCIANIPEIKSLCTRLLQPVLDDDPDKVYKYKVELRIRNHNTVKRMEVIDELAKCMPEKHVVDLDNAELFILVEIFKQSICGISVVKDYYKMQKFNVMEIANTKNEEIGFKEGEGRLAEKSGTDTPVPP</sequence>
<feature type="compositionally biased region" description="Acidic residues" evidence="2">
    <location>
        <begin position="77"/>
        <end position="91"/>
    </location>
</feature>
<evidence type="ECO:0000313" key="5">
    <source>
        <dbReference type="Proteomes" id="UP000308730"/>
    </source>
</evidence>
<name>A0A4S4MP90_9APHY</name>
<protein>
    <recommendedName>
        <fullName evidence="3">THUMP domain-containing protein</fullName>
    </recommendedName>
</protein>
<dbReference type="CDD" id="cd11717">
    <property type="entry name" value="THUMP_THUMPD1_like"/>
    <property type="match status" value="1"/>
</dbReference>
<evidence type="ECO:0000256" key="2">
    <source>
        <dbReference type="SAM" id="MobiDB-lite"/>
    </source>
</evidence>
<reference evidence="4 5" key="1">
    <citation type="submission" date="2019-02" db="EMBL/GenBank/DDBJ databases">
        <title>Genome sequencing of the rare red list fungi Antrodiella citrinella (Flaviporus citrinellus).</title>
        <authorList>
            <person name="Buettner E."/>
            <person name="Kellner H."/>
        </authorList>
    </citation>
    <scope>NUCLEOTIDE SEQUENCE [LARGE SCALE GENOMIC DNA]</scope>
    <source>
        <strain evidence="4 5">DSM 108506</strain>
    </source>
</reference>
<keyword evidence="1" id="KW-0694">RNA-binding</keyword>
<evidence type="ECO:0000313" key="4">
    <source>
        <dbReference type="EMBL" id="THH27864.1"/>
    </source>
</evidence>
<dbReference type="Pfam" id="PF02926">
    <property type="entry name" value="THUMP"/>
    <property type="match status" value="1"/>
</dbReference>
<proteinExistence type="predicted"/>
<dbReference type="PANTHER" id="PTHR13452">
    <property type="entry name" value="THUMP DOMAIN CONTAINING PROTEIN 1-RELATED"/>
    <property type="match status" value="1"/>
</dbReference>
<accession>A0A4S4MP90</accession>
<evidence type="ECO:0000259" key="3">
    <source>
        <dbReference type="PROSITE" id="PS51165"/>
    </source>
</evidence>
<dbReference type="GO" id="GO:0003723">
    <property type="term" value="F:RNA binding"/>
    <property type="evidence" value="ECO:0007669"/>
    <property type="project" value="UniProtKB-UniRule"/>
</dbReference>
<dbReference type="GO" id="GO:0006400">
    <property type="term" value="P:tRNA modification"/>
    <property type="evidence" value="ECO:0007669"/>
    <property type="project" value="InterPro"/>
</dbReference>
<dbReference type="InterPro" id="IPR004114">
    <property type="entry name" value="THUMP_dom"/>
</dbReference>